<evidence type="ECO:0000259" key="9">
    <source>
        <dbReference type="Pfam" id="PF09334"/>
    </source>
</evidence>
<dbReference type="OMA" id="EMEITYE"/>
<dbReference type="GO" id="GO:0004825">
    <property type="term" value="F:methionine-tRNA ligase activity"/>
    <property type="evidence" value="ECO:0007669"/>
    <property type="project" value="InterPro"/>
</dbReference>
<keyword evidence="11" id="KW-1185">Reference proteome</keyword>
<evidence type="ECO:0000256" key="6">
    <source>
        <dbReference type="RuleBase" id="RU363039"/>
    </source>
</evidence>
<name>A0A8S1XYV5_PAROT</name>
<keyword evidence="2 6" id="KW-0547">Nucleotide-binding</keyword>
<dbReference type="EMBL" id="CAJJDP010000140">
    <property type="protein sequence ID" value="CAD8206823.1"/>
    <property type="molecule type" value="Genomic_DNA"/>
</dbReference>
<evidence type="ECO:0000256" key="5">
    <source>
        <dbReference type="ARBA" id="ARBA00023146"/>
    </source>
</evidence>
<evidence type="ECO:0000256" key="4">
    <source>
        <dbReference type="ARBA" id="ARBA00022917"/>
    </source>
</evidence>
<dbReference type="GO" id="GO:0006431">
    <property type="term" value="P:methionyl-tRNA aminoacylation"/>
    <property type="evidence" value="ECO:0007669"/>
    <property type="project" value="TreeGrafter"/>
</dbReference>
<feature type="coiled-coil region" evidence="7">
    <location>
        <begin position="53"/>
        <end position="84"/>
    </location>
</feature>
<dbReference type="Pfam" id="PF09334">
    <property type="entry name" value="tRNA-synt_1g"/>
    <property type="match status" value="1"/>
</dbReference>
<evidence type="ECO:0000256" key="7">
    <source>
        <dbReference type="SAM" id="Coils"/>
    </source>
</evidence>
<feature type="transmembrane region" description="Helical" evidence="8">
    <location>
        <begin position="353"/>
        <end position="372"/>
    </location>
</feature>
<dbReference type="OrthoDB" id="24670at2759"/>
<evidence type="ECO:0000256" key="3">
    <source>
        <dbReference type="ARBA" id="ARBA00022840"/>
    </source>
</evidence>
<accession>A0A8S1XYV5</accession>
<evidence type="ECO:0000256" key="1">
    <source>
        <dbReference type="ARBA" id="ARBA00022598"/>
    </source>
</evidence>
<comment type="caution">
    <text evidence="10">The sequence shown here is derived from an EMBL/GenBank/DDBJ whole genome shotgun (WGS) entry which is preliminary data.</text>
</comment>
<evidence type="ECO:0000313" key="10">
    <source>
        <dbReference type="EMBL" id="CAD8206823.1"/>
    </source>
</evidence>
<keyword evidence="7" id="KW-0175">Coiled coil</keyword>
<dbReference type="GO" id="GO:0005524">
    <property type="term" value="F:ATP binding"/>
    <property type="evidence" value="ECO:0007669"/>
    <property type="project" value="UniProtKB-KW"/>
</dbReference>
<evidence type="ECO:0000313" key="11">
    <source>
        <dbReference type="Proteomes" id="UP000683925"/>
    </source>
</evidence>
<keyword evidence="8" id="KW-0812">Transmembrane</keyword>
<keyword evidence="8" id="KW-1133">Transmembrane helix</keyword>
<proteinExistence type="inferred from homology"/>
<keyword evidence="8" id="KW-0472">Membrane</keyword>
<dbReference type="AlphaFoldDB" id="A0A8S1XYV5"/>
<dbReference type="PANTHER" id="PTHR43326:SF1">
    <property type="entry name" value="METHIONINE--TRNA LIGASE, MITOCHONDRIAL"/>
    <property type="match status" value="1"/>
</dbReference>
<organism evidence="10 11">
    <name type="scientific">Paramecium octaurelia</name>
    <dbReference type="NCBI Taxonomy" id="43137"/>
    <lineage>
        <taxon>Eukaryota</taxon>
        <taxon>Sar</taxon>
        <taxon>Alveolata</taxon>
        <taxon>Ciliophora</taxon>
        <taxon>Intramacronucleata</taxon>
        <taxon>Oligohymenophorea</taxon>
        <taxon>Peniculida</taxon>
        <taxon>Parameciidae</taxon>
        <taxon>Paramecium</taxon>
    </lineage>
</organism>
<keyword evidence="1 6" id="KW-0436">Ligase</keyword>
<gene>
    <name evidence="10" type="ORF">POCTA_138.1.T1390058</name>
</gene>
<dbReference type="Proteomes" id="UP000683925">
    <property type="component" value="Unassembled WGS sequence"/>
</dbReference>
<sequence length="844" mass="99960">MHSYQQQELIELLQSHSNRAIDRQLISQLYNKCMQDHKQCTLQQFEKVYRDAIQLLSQKIANSKQQLIEEQDNLTAIDERLKNNQVISSSNHRTPMRLMLHSASVLNLQVHNKFMVGQYAFYMKIEDYYEFESDFKPSYNLQFQLNQTIDILDVGDSILLSLNTNTQNQMNTTIVIPTYSLQFNKNVTELLAQKENGELLEMEITYEIKVLDQKLLNLQLNQARSLVVSYIKKFEDELEDYSLQLQDLRQIKIPYNNEIANELHDGQPHHSRQEQSNNTYTIGVPDYYHKPLELQSQDCQLNPQPQERQSSIIPYLFGIILASFNNIFIDTLFEISFIMIVLMVVLKEDKTTTLTKAMILLSWIMFGLHLWLHQSVVGIMYVIIIQNLFNFFMIKQIITTPLFYVNAQPHIGHLYTMIYADAIAKYKSLKLLTGTDEHGLKVYRSAKNQPLQQYCDSVSNQFKQLANSFIKYDQFVRTTDPQHIIKVQKNWNLLLNNGFIVKDTYKGYYCQVEESFVSHKTDQYLEEENYFFKVDKHYLETCIAKAPSRYQNELKQLIINHICISRPKQRYYWGIEVPNDTNQLIYVWLDALLGYLQEEQHHYMHVIGKDIVRFHALYWPSFLKGINNQSTTELIVHNHWIRNNMKMSKSLGNVIDPFQLLQTYNQNQIRLYFLTQGPQNMDVSFEEQKLEKCWNTYIDQFNNILFRLFRPKIISPNLLLLQQHLLDDQLLQSKQTFLELHKNTKALLDKNLFIEGYLELQKIFVLINTLIDKYQPWKMQVQFQKEQFLSFICILISMTQQILDIYVQTPNIISPQFKEFPQNNNVQVTVDLEQDLRLKRFIIN</sequence>
<feature type="transmembrane region" description="Helical" evidence="8">
    <location>
        <begin position="315"/>
        <end position="346"/>
    </location>
</feature>
<keyword evidence="5 6" id="KW-0030">Aminoacyl-tRNA synthetase</keyword>
<evidence type="ECO:0000256" key="8">
    <source>
        <dbReference type="SAM" id="Phobius"/>
    </source>
</evidence>
<evidence type="ECO:0000256" key="2">
    <source>
        <dbReference type="ARBA" id="ARBA00022741"/>
    </source>
</evidence>
<dbReference type="InterPro" id="IPR015413">
    <property type="entry name" value="Methionyl/Leucyl_tRNA_Synth"/>
</dbReference>
<dbReference type="InterPro" id="IPR023457">
    <property type="entry name" value="Met-tRNA_synth_2"/>
</dbReference>
<keyword evidence="4 6" id="KW-0648">Protein biosynthesis</keyword>
<keyword evidence="3 6" id="KW-0067">ATP-binding</keyword>
<protein>
    <recommendedName>
        <fullName evidence="9">Methionyl/Leucyl tRNA synthetase domain-containing protein</fullName>
    </recommendedName>
</protein>
<comment type="similarity">
    <text evidence="6">Belongs to the class-I aminoacyl-tRNA synthetase family.</text>
</comment>
<reference evidence="10" key="1">
    <citation type="submission" date="2021-01" db="EMBL/GenBank/DDBJ databases">
        <authorList>
            <consortium name="Genoscope - CEA"/>
            <person name="William W."/>
        </authorList>
    </citation>
    <scope>NUCLEOTIDE SEQUENCE</scope>
</reference>
<feature type="domain" description="Methionyl/Leucyl tRNA synthetase" evidence="9">
    <location>
        <begin position="515"/>
        <end position="707"/>
    </location>
</feature>
<dbReference type="PANTHER" id="PTHR43326">
    <property type="entry name" value="METHIONYL-TRNA SYNTHETASE"/>
    <property type="match status" value="1"/>
</dbReference>